<evidence type="ECO:0000313" key="2">
    <source>
        <dbReference type="Proteomes" id="UP000198284"/>
    </source>
</evidence>
<accession>A0A239I3B6</accession>
<gene>
    <name evidence="1" type="ORF">SAMN06265795_10873</name>
</gene>
<name>A0A239I3B6_9BURK</name>
<sequence length="185" mass="19972">MKPHTARVLAALNRNFAEANEALLQLTAYQRLNEAGISQAGVDFLAIAAGALYDGMIGGAIRIFDNHKEAGSLWYIIRCHRAIAQLTADRLGISLEQLRGIVPRLLHIRNKTHFHIDRKALDNPATIWSDAGITVEGIAAALLDAARLLAGIKQAIYGGDPDQLTPYDGADVTAIVAAWRAARAE</sequence>
<evidence type="ECO:0008006" key="3">
    <source>
        <dbReference type="Google" id="ProtNLM"/>
    </source>
</evidence>
<evidence type="ECO:0000313" key="1">
    <source>
        <dbReference type="EMBL" id="SNS87573.1"/>
    </source>
</evidence>
<dbReference type="RefSeq" id="WP_089399847.1">
    <property type="nucleotide sequence ID" value="NZ_FZOT01000008.1"/>
</dbReference>
<protein>
    <recommendedName>
        <fullName evidence="3">HEPN AbiU2-like domain-containing protein</fullName>
    </recommendedName>
</protein>
<keyword evidence="2" id="KW-1185">Reference proteome</keyword>
<dbReference type="Proteomes" id="UP000198284">
    <property type="component" value="Unassembled WGS sequence"/>
</dbReference>
<dbReference type="AlphaFoldDB" id="A0A239I3B6"/>
<dbReference type="OrthoDB" id="9998661at2"/>
<dbReference type="EMBL" id="FZOT01000008">
    <property type="protein sequence ID" value="SNS87573.1"/>
    <property type="molecule type" value="Genomic_DNA"/>
</dbReference>
<proteinExistence type="predicted"/>
<organism evidence="1 2">
    <name type="scientific">Noviherbaspirillum humi</name>
    <dbReference type="NCBI Taxonomy" id="1688639"/>
    <lineage>
        <taxon>Bacteria</taxon>
        <taxon>Pseudomonadati</taxon>
        <taxon>Pseudomonadota</taxon>
        <taxon>Betaproteobacteria</taxon>
        <taxon>Burkholderiales</taxon>
        <taxon>Oxalobacteraceae</taxon>
        <taxon>Noviherbaspirillum</taxon>
    </lineage>
</organism>
<reference evidence="1 2" key="1">
    <citation type="submission" date="2017-06" db="EMBL/GenBank/DDBJ databases">
        <authorList>
            <person name="Kim H.J."/>
            <person name="Triplett B.A."/>
        </authorList>
    </citation>
    <scope>NUCLEOTIDE SEQUENCE [LARGE SCALE GENOMIC DNA]</scope>
    <source>
        <strain evidence="1 2">U15</strain>
    </source>
</reference>